<evidence type="ECO:0000313" key="6">
    <source>
        <dbReference type="EMBL" id="SFC16093.1"/>
    </source>
</evidence>
<keyword evidence="7" id="KW-1185">Reference proteome</keyword>
<dbReference type="OrthoDB" id="9785745at2"/>
<feature type="domain" description="HTH lysR-type" evidence="5">
    <location>
        <begin position="1"/>
        <end position="58"/>
    </location>
</feature>
<dbReference type="SUPFAM" id="SSF53850">
    <property type="entry name" value="Periplasmic binding protein-like II"/>
    <property type="match status" value="1"/>
</dbReference>
<keyword evidence="2" id="KW-0805">Transcription regulation</keyword>
<dbReference type="GO" id="GO:0003700">
    <property type="term" value="F:DNA-binding transcription factor activity"/>
    <property type="evidence" value="ECO:0007669"/>
    <property type="project" value="InterPro"/>
</dbReference>
<dbReference type="InterPro" id="IPR005119">
    <property type="entry name" value="LysR_subst-bd"/>
</dbReference>
<dbReference type="Pfam" id="PF03466">
    <property type="entry name" value="LysR_substrate"/>
    <property type="match status" value="1"/>
</dbReference>
<dbReference type="STRING" id="753702.SAMN04488102_103260"/>
<dbReference type="Proteomes" id="UP000199612">
    <property type="component" value="Unassembled WGS sequence"/>
</dbReference>
<dbReference type="SUPFAM" id="SSF46785">
    <property type="entry name" value="Winged helix' DNA-binding domain"/>
    <property type="match status" value="1"/>
</dbReference>
<dbReference type="PROSITE" id="PS50931">
    <property type="entry name" value="HTH_LYSR"/>
    <property type="match status" value="1"/>
</dbReference>
<reference evidence="7" key="1">
    <citation type="submission" date="2016-10" db="EMBL/GenBank/DDBJ databases">
        <authorList>
            <person name="Varghese N."/>
            <person name="Submissions S."/>
        </authorList>
    </citation>
    <scope>NUCLEOTIDE SEQUENCE [LARGE SCALE GENOMIC DNA]</scope>
    <source>
        <strain evidence="7">DSM 23664</strain>
    </source>
</reference>
<evidence type="ECO:0000259" key="5">
    <source>
        <dbReference type="PROSITE" id="PS50931"/>
    </source>
</evidence>
<gene>
    <name evidence="6" type="ORF">SAMN04488102_103260</name>
</gene>
<keyword evidence="3 6" id="KW-0238">DNA-binding</keyword>
<comment type="similarity">
    <text evidence="1">Belongs to the LysR transcriptional regulatory family.</text>
</comment>
<dbReference type="InterPro" id="IPR036390">
    <property type="entry name" value="WH_DNA-bd_sf"/>
</dbReference>
<evidence type="ECO:0000256" key="3">
    <source>
        <dbReference type="ARBA" id="ARBA00023125"/>
    </source>
</evidence>
<accession>A0A1I1H3T5</accession>
<dbReference type="AlphaFoldDB" id="A0A1I1H3T5"/>
<evidence type="ECO:0000256" key="1">
    <source>
        <dbReference type="ARBA" id="ARBA00009437"/>
    </source>
</evidence>
<dbReference type="PANTHER" id="PTHR30126:SF39">
    <property type="entry name" value="HTH-TYPE TRANSCRIPTIONAL REGULATOR CYSL"/>
    <property type="match status" value="1"/>
</dbReference>
<proteinExistence type="inferred from homology"/>
<dbReference type="PRINTS" id="PR00039">
    <property type="entry name" value="HTHLYSR"/>
</dbReference>
<dbReference type="Gene3D" id="3.40.190.10">
    <property type="entry name" value="Periplasmic binding protein-like II"/>
    <property type="match status" value="2"/>
</dbReference>
<evidence type="ECO:0000313" key="7">
    <source>
        <dbReference type="Proteomes" id="UP000199612"/>
    </source>
</evidence>
<keyword evidence="4" id="KW-0804">Transcription</keyword>
<organism evidence="6 7">
    <name type="scientific">Alkalibacterium subtropicum</name>
    <dbReference type="NCBI Taxonomy" id="753702"/>
    <lineage>
        <taxon>Bacteria</taxon>
        <taxon>Bacillati</taxon>
        <taxon>Bacillota</taxon>
        <taxon>Bacilli</taxon>
        <taxon>Lactobacillales</taxon>
        <taxon>Carnobacteriaceae</taxon>
        <taxon>Alkalibacterium</taxon>
    </lineage>
</organism>
<dbReference type="RefSeq" id="WP_091529133.1">
    <property type="nucleotide sequence ID" value="NZ_FOLT01000003.1"/>
</dbReference>
<dbReference type="Gene3D" id="1.10.10.10">
    <property type="entry name" value="Winged helix-like DNA-binding domain superfamily/Winged helix DNA-binding domain"/>
    <property type="match status" value="1"/>
</dbReference>
<evidence type="ECO:0000256" key="2">
    <source>
        <dbReference type="ARBA" id="ARBA00023015"/>
    </source>
</evidence>
<dbReference type="InterPro" id="IPR000847">
    <property type="entry name" value="LysR_HTH_N"/>
</dbReference>
<evidence type="ECO:0000256" key="4">
    <source>
        <dbReference type="ARBA" id="ARBA00023163"/>
    </source>
</evidence>
<dbReference type="InterPro" id="IPR036388">
    <property type="entry name" value="WH-like_DNA-bd_sf"/>
</dbReference>
<dbReference type="PANTHER" id="PTHR30126">
    <property type="entry name" value="HTH-TYPE TRANSCRIPTIONAL REGULATOR"/>
    <property type="match status" value="1"/>
</dbReference>
<name>A0A1I1H3T5_9LACT</name>
<dbReference type="GO" id="GO:0000976">
    <property type="term" value="F:transcription cis-regulatory region binding"/>
    <property type="evidence" value="ECO:0007669"/>
    <property type="project" value="TreeGrafter"/>
</dbReference>
<protein>
    <submittedName>
        <fullName evidence="6">DNA-binding transcriptional regulator, LysR family</fullName>
    </submittedName>
</protein>
<dbReference type="EMBL" id="FOLT01000003">
    <property type="protein sequence ID" value="SFC16093.1"/>
    <property type="molecule type" value="Genomic_DNA"/>
</dbReference>
<sequence length="295" mass="33849">MLDYRYKTFLVVANELNYTKAAKKLSLSQPAVSKHIRYIEQHLNTKLVNYEDRQLTLTRKGLFLKKKIEELEAEIEDVKLHLSDKVPERHVTLGASRTIGEYFIPSYTELLNIPDLKIDLVVDNTTRLLNHLEEGKIKYAFISGPVDTEKYCTRPFYRDSVILACSPEHPLAGKKVSINELFTENLLSREQGSGVCDSVEQFFKKHGLTCDQFRHNTRIGNIALLKNYIAANKGIGFLYAISVIEELDAHILDTITIEDVSFYQDFYLVCDKTNANKDEIDKIIHLFTKNLDADL</sequence>
<dbReference type="Pfam" id="PF00126">
    <property type="entry name" value="HTH_1"/>
    <property type="match status" value="1"/>
</dbReference>